<feature type="non-terminal residue" evidence="1">
    <location>
        <position position="165"/>
    </location>
</feature>
<dbReference type="AlphaFoldDB" id="K0RTD9"/>
<sequence length="165" mass="17380">MASPLRQWAQQLGADPDVVQANAQVLTALSAAANAAARRGVIINGNGARPEVAFLLGVDSGNPAGPMVRVVFGPIEVLPSVRRGATEYDGEVLAFTDPYEVRGNTVFTVIKLPNGFAETVTMQVTRADFANNHFGGPDAVRIDRTQIGANEAGELDVGRVNVIQP</sequence>
<protein>
    <submittedName>
        <fullName evidence="1">Uncharacterized protein</fullName>
    </submittedName>
</protein>
<dbReference type="Proteomes" id="UP000266841">
    <property type="component" value="Unassembled WGS sequence"/>
</dbReference>
<name>K0RTD9_THAOC</name>
<evidence type="ECO:0000313" key="2">
    <source>
        <dbReference type="Proteomes" id="UP000266841"/>
    </source>
</evidence>
<proteinExistence type="predicted"/>
<comment type="caution">
    <text evidence="1">The sequence shown here is derived from an EMBL/GenBank/DDBJ whole genome shotgun (WGS) entry which is preliminary data.</text>
</comment>
<gene>
    <name evidence="1" type="ORF">THAOC_24628</name>
</gene>
<reference evidence="1 2" key="1">
    <citation type="journal article" date="2012" name="Genome Biol.">
        <title>Genome and low-iron response of an oceanic diatom adapted to chronic iron limitation.</title>
        <authorList>
            <person name="Lommer M."/>
            <person name="Specht M."/>
            <person name="Roy A.S."/>
            <person name="Kraemer L."/>
            <person name="Andreson R."/>
            <person name="Gutowska M.A."/>
            <person name="Wolf J."/>
            <person name="Bergner S.V."/>
            <person name="Schilhabel M.B."/>
            <person name="Klostermeier U.C."/>
            <person name="Beiko R.G."/>
            <person name="Rosenstiel P."/>
            <person name="Hippler M."/>
            <person name="Laroche J."/>
        </authorList>
    </citation>
    <scope>NUCLEOTIDE SEQUENCE [LARGE SCALE GENOMIC DNA]</scope>
    <source>
        <strain evidence="1 2">CCMP1005</strain>
    </source>
</reference>
<organism evidence="1 2">
    <name type="scientific">Thalassiosira oceanica</name>
    <name type="common">Marine diatom</name>
    <dbReference type="NCBI Taxonomy" id="159749"/>
    <lineage>
        <taxon>Eukaryota</taxon>
        <taxon>Sar</taxon>
        <taxon>Stramenopiles</taxon>
        <taxon>Ochrophyta</taxon>
        <taxon>Bacillariophyta</taxon>
        <taxon>Coscinodiscophyceae</taxon>
        <taxon>Thalassiosirophycidae</taxon>
        <taxon>Thalassiosirales</taxon>
        <taxon>Thalassiosiraceae</taxon>
        <taxon>Thalassiosira</taxon>
    </lineage>
</organism>
<dbReference type="EMBL" id="AGNL01033625">
    <property type="protein sequence ID" value="EJK55624.1"/>
    <property type="molecule type" value="Genomic_DNA"/>
</dbReference>
<evidence type="ECO:0000313" key="1">
    <source>
        <dbReference type="EMBL" id="EJK55624.1"/>
    </source>
</evidence>
<accession>K0RTD9</accession>
<keyword evidence="2" id="KW-1185">Reference proteome</keyword>